<protein>
    <submittedName>
        <fullName evidence="5">GntR family transcriptional regulator</fullName>
    </submittedName>
</protein>
<name>A0A7Y6UP86_9HYPH</name>
<dbReference type="Gene3D" id="1.20.120.530">
    <property type="entry name" value="GntR ligand-binding domain-like"/>
    <property type="match status" value="1"/>
</dbReference>
<reference evidence="5 6" key="1">
    <citation type="submission" date="2020-06" db="EMBL/GenBank/DDBJ databases">
        <authorList>
            <person name="Grouzdev D.S."/>
        </authorList>
    </citation>
    <scope>NUCLEOTIDE SEQUENCE [LARGE SCALE GENOMIC DNA]</scope>
    <source>
        <strain evidence="5 6">HO-A22</strain>
    </source>
</reference>
<evidence type="ECO:0000256" key="2">
    <source>
        <dbReference type="ARBA" id="ARBA00023125"/>
    </source>
</evidence>
<evidence type="ECO:0000313" key="5">
    <source>
        <dbReference type="EMBL" id="NVD40368.1"/>
    </source>
</evidence>
<dbReference type="AlphaFoldDB" id="A0A7Y6UP86"/>
<evidence type="ECO:0000313" key="6">
    <source>
        <dbReference type="Proteomes" id="UP000520198"/>
    </source>
</evidence>
<evidence type="ECO:0000256" key="3">
    <source>
        <dbReference type="ARBA" id="ARBA00023163"/>
    </source>
</evidence>
<comment type="caution">
    <text evidence="5">The sequence shown here is derived from an EMBL/GenBank/DDBJ whole genome shotgun (WGS) entry which is preliminary data.</text>
</comment>
<dbReference type="SMART" id="SM00895">
    <property type="entry name" value="FCD"/>
    <property type="match status" value="1"/>
</dbReference>
<dbReference type="Proteomes" id="UP000520198">
    <property type="component" value="Unassembled WGS sequence"/>
</dbReference>
<dbReference type="InterPro" id="IPR036390">
    <property type="entry name" value="WH_DNA-bd_sf"/>
</dbReference>
<sequence>MHDVTETAANDRDVTDLVLEDILTGVLPAGTWLKQIDLEKRYDCTRPEVRRALDRLSQKRLVEHVPNRGYHVYQPDGRRAQEVSDIRVILETAVADRMVERATPESIARLRQLASHFDRMTMVGTVLEHYEANLAFHRELLLLSGNNELVDLVSEIRQRTSSAPVSQWRTRARVERSAREHHMMVDALEARDVADLKRLIEAHIRQTGDAAPAESAARQA</sequence>
<evidence type="ECO:0000256" key="1">
    <source>
        <dbReference type="ARBA" id="ARBA00023015"/>
    </source>
</evidence>
<dbReference type="Pfam" id="PF00392">
    <property type="entry name" value="GntR"/>
    <property type="match status" value="1"/>
</dbReference>
<keyword evidence="1" id="KW-0805">Transcription regulation</keyword>
<dbReference type="InterPro" id="IPR036388">
    <property type="entry name" value="WH-like_DNA-bd_sf"/>
</dbReference>
<dbReference type="GO" id="GO:0003677">
    <property type="term" value="F:DNA binding"/>
    <property type="evidence" value="ECO:0007669"/>
    <property type="project" value="UniProtKB-KW"/>
</dbReference>
<feature type="domain" description="HTH gntR-type" evidence="4">
    <location>
        <begin position="8"/>
        <end position="75"/>
    </location>
</feature>
<dbReference type="SUPFAM" id="SSF46785">
    <property type="entry name" value="Winged helix' DNA-binding domain"/>
    <property type="match status" value="1"/>
</dbReference>
<dbReference type="InterPro" id="IPR008920">
    <property type="entry name" value="TF_FadR/GntR_C"/>
</dbReference>
<dbReference type="PROSITE" id="PS50949">
    <property type="entry name" value="HTH_GNTR"/>
    <property type="match status" value="1"/>
</dbReference>
<dbReference type="Gene3D" id="1.10.10.10">
    <property type="entry name" value="Winged helix-like DNA-binding domain superfamily/Winged helix DNA-binding domain"/>
    <property type="match status" value="1"/>
</dbReference>
<dbReference type="InterPro" id="IPR000524">
    <property type="entry name" value="Tscrpt_reg_HTH_GntR"/>
</dbReference>
<proteinExistence type="predicted"/>
<dbReference type="Pfam" id="PF07729">
    <property type="entry name" value="FCD"/>
    <property type="match status" value="1"/>
</dbReference>
<gene>
    <name evidence="5" type="ORF">HT585_15985</name>
</gene>
<keyword evidence="3" id="KW-0804">Transcription</keyword>
<dbReference type="GO" id="GO:0003700">
    <property type="term" value="F:DNA-binding transcription factor activity"/>
    <property type="evidence" value="ECO:0007669"/>
    <property type="project" value="InterPro"/>
</dbReference>
<dbReference type="InterPro" id="IPR011711">
    <property type="entry name" value="GntR_C"/>
</dbReference>
<dbReference type="EMBL" id="JABWDU010000003">
    <property type="protein sequence ID" value="NVD40368.1"/>
    <property type="molecule type" value="Genomic_DNA"/>
</dbReference>
<dbReference type="PANTHER" id="PTHR43537">
    <property type="entry name" value="TRANSCRIPTIONAL REGULATOR, GNTR FAMILY"/>
    <property type="match status" value="1"/>
</dbReference>
<organism evidence="5 6">
    <name type="scientific">Ensifer oleiphilus</name>
    <dbReference type="NCBI Taxonomy" id="2742698"/>
    <lineage>
        <taxon>Bacteria</taxon>
        <taxon>Pseudomonadati</taxon>
        <taxon>Pseudomonadota</taxon>
        <taxon>Alphaproteobacteria</taxon>
        <taxon>Hyphomicrobiales</taxon>
        <taxon>Rhizobiaceae</taxon>
        <taxon>Sinorhizobium/Ensifer group</taxon>
        <taxon>Ensifer</taxon>
    </lineage>
</organism>
<keyword evidence="2" id="KW-0238">DNA-binding</keyword>
<evidence type="ECO:0000259" key="4">
    <source>
        <dbReference type="PROSITE" id="PS50949"/>
    </source>
</evidence>
<dbReference type="PANTHER" id="PTHR43537:SF45">
    <property type="entry name" value="GNTR FAMILY REGULATORY PROTEIN"/>
    <property type="match status" value="1"/>
</dbReference>
<dbReference type="SUPFAM" id="SSF48008">
    <property type="entry name" value="GntR ligand-binding domain-like"/>
    <property type="match status" value="1"/>
</dbReference>
<accession>A0A7Y6UP86</accession>
<keyword evidence="6" id="KW-1185">Reference proteome</keyword>
<dbReference type="SMART" id="SM00345">
    <property type="entry name" value="HTH_GNTR"/>
    <property type="match status" value="1"/>
</dbReference>